<dbReference type="InterPro" id="IPR003660">
    <property type="entry name" value="HAMP_dom"/>
</dbReference>
<evidence type="ECO:0000259" key="13">
    <source>
        <dbReference type="PROSITE" id="PS50885"/>
    </source>
</evidence>
<feature type="domain" description="Methyl-accepting transducer" evidence="12">
    <location>
        <begin position="450"/>
        <end position="693"/>
    </location>
</feature>
<dbReference type="InterPro" id="IPR004089">
    <property type="entry name" value="MCPsignal_dom"/>
</dbReference>
<evidence type="ECO:0000256" key="1">
    <source>
        <dbReference type="ARBA" id="ARBA00004651"/>
    </source>
</evidence>
<evidence type="ECO:0000256" key="7">
    <source>
        <dbReference type="ARBA" id="ARBA00023224"/>
    </source>
</evidence>
<protein>
    <submittedName>
        <fullName evidence="14">Methyl-accepting chemotaxis protein</fullName>
    </submittedName>
</protein>
<comment type="subcellular location">
    <subcellularLocation>
        <location evidence="1">Cell membrane</location>
        <topology evidence="1">Multi-pass membrane protein</topology>
    </subcellularLocation>
</comment>
<dbReference type="CDD" id="cd06225">
    <property type="entry name" value="HAMP"/>
    <property type="match status" value="1"/>
</dbReference>
<keyword evidence="6 11" id="KW-0472">Membrane</keyword>
<evidence type="ECO:0000256" key="6">
    <source>
        <dbReference type="ARBA" id="ARBA00023136"/>
    </source>
</evidence>
<dbReference type="PANTHER" id="PTHR32089:SF112">
    <property type="entry name" value="LYSOZYME-LIKE PROTEIN-RELATED"/>
    <property type="match status" value="1"/>
</dbReference>
<keyword evidence="3" id="KW-0145">Chemotaxis</keyword>
<feature type="region of interest" description="Disordered" evidence="10">
    <location>
        <begin position="649"/>
        <end position="690"/>
    </location>
</feature>
<feature type="compositionally biased region" description="Polar residues" evidence="10">
    <location>
        <begin position="649"/>
        <end position="662"/>
    </location>
</feature>
<evidence type="ECO:0000256" key="10">
    <source>
        <dbReference type="SAM" id="MobiDB-lite"/>
    </source>
</evidence>
<evidence type="ECO:0000256" key="4">
    <source>
        <dbReference type="ARBA" id="ARBA00022692"/>
    </source>
</evidence>
<evidence type="ECO:0000256" key="2">
    <source>
        <dbReference type="ARBA" id="ARBA00022475"/>
    </source>
</evidence>
<feature type="transmembrane region" description="Helical" evidence="11">
    <location>
        <begin position="12"/>
        <end position="34"/>
    </location>
</feature>
<dbReference type="SUPFAM" id="SSF58104">
    <property type="entry name" value="Methyl-accepting chemotaxis protein (MCP) signaling domain"/>
    <property type="match status" value="1"/>
</dbReference>
<dbReference type="Pfam" id="PF02743">
    <property type="entry name" value="dCache_1"/>
    <property type="match status" value="1"/>
</dbReference>
<dbReference type="PRINTS" id="PR00260">
    <property type="entry name" value="CHEMTRNSDUCR"/>
</dbReference>
<dbReference type="Gene3D" id="1.10.287.950">
    <property type="entry name" value="Methyl-accepting chemotaxis protein"/>
    <property type="match status" value="1"/>
</dbReference>
<gene>
    <name evidence="14" type="ORF">M0H32_09615</name>
</gene>
<dbReference type="PANTHER" id="PTHR32089">
    <property type="entry name" value="METHYL-ACCEPTING CHEMOTAXIS PROTEIN MCPB"/>
    <property type="match status" value="1"/>
</dbReference>
<dbReference type="Pfam" id="PF00672">
    <property type="entry name" value="HAMP"/>
    <property type="match status" value="1"/>
</dbReference>
<dbReference type="EMBL" id="JALNMJ010000005">
    <property type="protein sequence ID" value="MCK7612417.1"/>
    <property type="molecule type" value="Genomic_DNA"/>
</dbReference>
<feature type="domain" description="HAMP" evidence="13">
    <location>
        <begin position="364"/>
        <end position="417"/>
    </location>
</feature>
<reference evidence="14" key="1">
    <citation type="submission" date="2022-04" db="EMBL/GenBank/DDBJ databases">
        <title>Roseibium sp. CAU 1639 isolated from mud.</title>
        <authorList>
            <person name="Kim W."/>
        </authorList>
    </citation>
    <scope>NUCLEOTIDE SEQUENCE</scope>
    <source>
        <strain evidence="14">CAU 1639</strain>
    </source>
</reference>
<evidence type="ECO:0000256" key="9">
    <source>
        <dbReference type="PROSITE-ProRule" id="PRU00284"/>
    </source>
</evidence>
<dbReference type="PROSITE" id="PS50111">
    <property type="entry name" value="CHEMOTAXIS_TRANSDUC_2"/>
    <property type="match status" value="1"/>
</dbReference>
<keyword evidence="5 11" id="KW-1133">Transmembrane helix</keyword>
<dbReference type="RefSeq" id="WP_248153363.1">
    <property type="nucleotide sequence ID" value="NZ_JALNMJ010000005.1"/>
</dbReference>
<evidence type="ECO:0000256" key="8">
    <source>
        <dbReference type="ARBA" id="ARBA00029447"/>
    </source>
</evidence>
<dbReference type="InterPro" id="IPR033479">
    <property type="entry name" value="dCache_1"/>
</dbReference>
<evidence type="ECO:0000256" key="5">
    <source>
        <dbReference type="ARBA" id="ARBA00022989"/>
    </source>
</evidence>
<evidence type="ECO:0000256" key="11">
    <source>
        <dbReference type="SAM" id="Phobius"/>
    </source>
</evidence>
<organism evidence="14 15">
    <name type="scientific">Roseibium sediminicola</name>
    <dbReference type="NCBI Taxonomy" id="2933272"/>
    <lineage>
        <taxon>Bacteria</taxon>
        <taxon>Pseudomonadati</taxon>
        <taxon>Pseudomonadota</taxon>
        <taxon>Alphaproteobacteria</taxon>
        <taxon>Hyphomicrobiales</taxon>
        <taxon>Stappiaceae</taxon>
        <taxon>Roseibium</taxon>
    </lineage>
</organism>
<feature type="compositionally biased region" description="Low complexity" evidence="10">
    <location>
        <begin position="663"/>
        <end position="682"/>
    </location>
</feature>
<evidence type="ECO:0000259" key="12">
    <source>
        <dbReference type="PROSITE" id="PS50111"/>
    </source>
</evidence>
<dbReference type="Proteomes" id="UP001431221">
    <property type="component" value="Unassembled WGS sequence"/>
</dbReference>
<dbReference type="InterPro" id="IPR004090">
    <property type="entry name" value="Chemotax_Me-accpt_rcpt"/>
</dbReference>
<dbReference type="Pfam" id="PF00015">
    <property type="entry name" value="MCPsignal"/>
    <property type="match status" value="1"/>
</dbReference>
<keyword evidence="15" id="KW-1185">Reference proteome</keyword>
<comment type="similarity">
    <text evidence="8">Belongs to the methyl-accepting chemotaxis (MCP) protein family.</text>
</comment>
<dbReference type="PROSITE" id="PS50885">
    <property type="entry name" value="HAMP"/>
    <property type="match status" value="1"/>
</dbReference>
<evidence type="ECO:0000313" key="15">
    <source>
        <dbReference type="Proteomes" id="UP001431221"/>
    </source>
</evidence>
<evidence type="ECO:0000256" key="3">
    <source>
        <dbReference type="ARBA" id="ARBA00022500"/>
    </source>
</evidence>
<sequence>MAVQLSKLRFRIPAIISGCSVVAALFVGALAYWVSSSNIEDQAKLRLSALAETRAQDLSHYLESIVQDLTVTAASPFVKTALTDFKGAWDGHDGDAQAVLQSAYIHDNPNPTGEKDALMSAGDTVYDQAHGKYHPWFRTMLKTRGYYDIFLFAEDGSLVYTVFKELDYATNLKTGKYAETDLGNAFKAAWNGSQDAIHFFDFKPYAPSFDAPASFISTPIVENGKKIGVLVFQMPIDNINSVMADTKGMGESGEAILVGADKLFRNDSAKTPDENDILQASLDASIVDTALTGKTALGHLDNFRGEDYLAAAVPLEFQGAKLAVVTAEAHDEILAPVIALRNQIALICVAIFGVMMLVGWLAARSIVNPIGSLVRSATKLAGGDVSVEFVEAKRRDELGEIAKAIAGFRDGVAEQARLEEARKEEERQRTVRQQRIESLIENFRNQSSEMLSAVDTAMSEMQSSAASMMTTASDASQEVNSAASATEQASGNVQLVAAATEELSSSISEIGQRVEETTRVIADATDQTHASTQKMELLSSGSARIGEVIGLIQAIAEQTNLLALNATIEAARAGEAGKGFAVVAAEVKELATQTSKATEEISTQISEIQVATEQAVAAIEGIAAIMEKANENTASIAAAVQQQDAATGEISRSASEASSGTRAASDNMSNVSSSVKSTSHSAESVDKATHDANEKLKALSASVGDFLQNVAAA</sequence>
<dbReference type="SMART" id="SM00304">
    <property type="entry name" value="HAMP"/>
    <property type="match status" value="1"/>
</dbReference>
<accession>A0ABT0GTL2</accession>
<dbReference type="SMART" id="SM00283">
    <property type="entry name" value="MA"/>
    <property type="match status" value="1"/>
</dbReference>
<keyword evidence="2" id="KW-1003">Cell membrane</keyword>
<comment type="caution">
    <text evidence="14">The sequence shown here is derived from an EMBL/GenBank/DDBJ whole genome shotgun (WGS) entry which is preliminary data.</text>
</comment>
<dbReference type="Gene3D" id="3.30.450.20">
    <property type="entry name" value="PAS domain"/>
    <property type="match status" value="1"/>
</dbReference>
<dbReference type="Gene3D" id="6.10.340.10">
    <property type="match status" value="1"/>
</dbReference>
<evidence type="ECO:0000313" key="14">
    <source>
        <dbReference type="EMBL" id="MCK7612417.1"/>
    </source>
</evidence>
<proteinExistence type="inferred from homology"/>
<keyword evidence="4 11" id="KW-0812">Transmembrane</keyword>
<keyword evidence="7 9" id="KW-0807">Transducer</keyword>
<name>A0ABT0GTL2_9HYPH</name>